<gene>
    <name evidence="1" type="ORF">S58_31840</name>
</gene>
<accession>M4Z7D5</accession>
<reference evidence="1 2" key="1">
    <citation type="journal article" date="2013" name="Appl. Environ. Microbiol.">
        <title>Genome analysis suggests that the soil oligotrophic bacterium Agromonas oligotrophica (Bradyrhizobium oligotrophicum) is a nitrogen-fixing symbiont of Aeschynomene indica.</title>
        <authorList>
            <person name="Okubo T."/>
            <person name="Fukushima S."/>
            <person name="Itakura M."/>
            <person name="Oshima K."/>
            <person name="Longtonglang A."/>
            <person name="Teaumroong N."/>
            <person name="Mitsui H."/>
            <person name="Hattori M."/>
            <person name="Hattori R."/>
            <person name="Hattori T."/>
            <person name="Minamisawa K."/>
        </authorList>
    </citation>
    <scope>NUCLEOTIDE SEQUENCE [LARGE SCALE GENOMIC DNA]</scope>
    <source>
        <strain evidence="1 2">S58</strain>
    </source>
</reference>
<proteinExistence type="predicted"/>
<dbReference type="Proteomes" id="UP000011841">
    <property type="component" value="Chromosome"/>
</dbReference>
<organism evidence="1 2">
    <name type="scientific">Bradyrhizobium oligotrophicum S58</name>
    <dbReference type="NCBI Taxonomy" id="1245469"/>
    <lineage>
        <taxon>Bacteria</taxon>
        <taxon>Pseudomonadati</taxon>
        <taxon>Pseudomonadota</taxon>
        <taxon>Alphaproteobacteria</taxon>
        <taxon>Hyphomicrobiales</taxon>
        <taxon>Nitrobacteraceae</taxon>
        <taxon>Bradyrhizobium</taxon>
    </lineage>
</organism>
<keyword evidence="2" id="KW-1185">Reference proteome</keyword>
<evidence type="ECO:0000313" key="1">
    <source>
        <dbReference type="EMBL" id="BAM89182.1"/>
    </source>
</evidence>
<protein>
    <submittedName>
        <fullName evidence="1">Uncharacterized protein</fullName>
    </submittedName>
</protein>
<name>M4Z7D5_9BRAD</name>
<sequence>MLPSSPRRPRIDLRHRDMTAEARLAPGFFVDCIRVGSQWPRSEAAGRYLATRNFDNAVPIELKVVTIWLELVSM</sequence>
<dbReference type="KEGG" id="aol:S58_31840"/>
<dbReference type="EMBL" id="AP012603">
    <property type="protein sequence ID" value="BAM89182.1"/>
    <property type="molecule type" value="Genomic_DNA"/>
</dbReference>
<dbReference type="AlphaFoldDB" id="M4Z7D5"/>
<dbReference type="HOGENOM" id="CLU_2680450_0_0_5"/>
<evidence type="ECO:0000313" key="2">
    <source>
        <dbReference type="Proteomes" id="UP000011841"/>
    </source>
</evidence>